<evidence type="ECO:0000313" key="2">
    <source>
        <dbReference type="Proteomes" id="UP000318336"/>
    </source>
</evidence>
<dbReference type="AlphaFoldDB" id="A0A542XC21"/>
<sequence>MDMEAIAALAAQQGDVLHRRQLRSLGADRWRVRNQVTAGRWSTRGRHTVATTNGAIGALGERWTAVFECGAGAAIDGVTALVHAGLTGFDAGRRPTVSLPGHYHRPEVPQVDIRGIASRRAGELLEGLPRVRPDVALIRAAEWAASDRQAALLLVMTAQQRLVRVEELPALVAEMKPHWRRAFIATVVGDVARGVQALGELDFARLCERYRIPPPSLQVVRELPGGRAVRDAHWDNGLGVEIDGVQHHLGLGPVDDALRQNALLIGGDSTLRLPVLGLRLHEAELMAQVREAYWLFERRATRAG</sequence>
<dbReference type="EMBL" id="VFOK01000001">
    <property type="protein sequence ID" value="TQL33377.1"/>
    <property type="molecule type" value="Genomic_DNA"/>
</dbReference>
<organism evidence="1 2">
    <name type="scientific">Barrientosiimonas humi</name>
    <dbReference type="NCBI Taxonomy" id="999931"/>
    <lineage>
        <taxon>Bacteria</taxon>
        <taxon>Bacillati</taxon>
        <taxon>Actinomycetota</taxon>
        <taxon>Actinomycetes</taxon>
        <taxon>Micrococcales</taxon>
        <taxon>Dermacoccaceae</taxon>
        <taxon>Barrientosiimonas</taxon>
    </lineage>
</organism>
<keyword evidence="2" id="KW-1185">Reference proteome</keyword>
<reference evidence="1 2" key="1">
    <citation type="submission" date="2019-06" db="EMBL/GenBank/DDBJ databases">
        <title>Sequencing the genomes of 1000 actinobacteria strains.</title>
        <authorList>
            <person name="Klenk H.-P."/>
        </authorList>
    </citation>
    <scope>NUCLEOTIDE SEQUENCE [LARGE SCALE GENOMIC DNA]</scope>
    <source>
        <strain evidence="1 2">DSM 24617</strain>
    </source>
</reference>
<evidence type="ECO:0000313" key="1">
    <source>
        <dbReference type="EMBL" id="TQL33377.1"/>
    </source>
</evidence>
<name>A0A542XC21_9MICO</name>
<evidence type="ECO:0008006" key="3">
    <source>
        <dbReference type="Google" id="ProtNLM"/>
    </source>
</evidence>
<dbReference type="OrthoDB" id="3209715at2"/>
<gene>
    <name evidence="1" type="ORF">FB554_1520</name>
</gene>
<dbReference type="Proteomes" id="UP000318336">
    <property type="component" value="Unassembled WGS sequence"/>
</dbReference>
<accession>A0A542XC21</accession>
<protein>
    <recommendedName>
        <fullName evidence="3">Transcriptional regulator, AbiEi antitoxin, Type IV TA system</fullName>
    </recommendedName>
</protein>
<proteinExistence type="predicted"/>
<comment type="caution">
    <text evidence="1">The sequence shown here is derived from an EMBL/GenBank/DDBJ whole genome shotgun (WGS) entry which is preliminary data.</text>
</comment>
<dbReference type="RefSeq" id="WP_142005396.1">
    <property type="nucleotide sequence ID" value="NZ_CAJTBP010000001.1"/>
</dbReference>